<dbReference type="Gene3D" id="3.30.530.20">
    <property type="match status" value="1"/>
</dbReference>
<dbReference type="CDD" id="cd07822">
    <property type="entry name" value="SRPBCC_4"/>
    <property type="match status" value="1"/>
</dbReference>
<dbReference type="Pfam" id="PF10604">
    <property type="entry name" value="Polyketide_cyc2"/>
    <property type="match status" value="1"/>
</dbReference>
<dbReference type="Proteomes" id="UP000245507">
    <property type="component" value="Unassembled WGS sequence"/>
</dbReference>
<evidence type="ECO:0000313" key="2">
    <source>
        <dbReference type="Proteomes" id="UP000245507"/>
    </source>
</evidence>
<dbReference type="AlphaFoldDB" id="A0A316TFR4"/>
<proteinExistence type="predicted"/>
<gene>
    <name evidence="1" type="ORF">DJ010_15725</name>
</gene>
<name>A0A316TFR4_9ACTN</name>
<evidence type="ECO:0008006" key="3">
    <source>
        <dbReference type="Google" id="ProtNLM"/>
    </source>
</evidence>
<sequence>MTLVAENPTAHAEIDAPLEVVWRVMLDTEAYGEWNPFVVRAETVQPPAVGNPIVLHVKWANGKGTRSPEVITGIDEPRTDSDGTATACLTYAYAGLPARLGLVRGTRHQRLTQLADGPTLYDTVEEFSGPLVKLAGPGRVAEGFRRHAEALKRRAESLTA</sequence>
<reference evidence="1 2" key="1">
    <citation type="submission" date="2018-05" db="EMBL/GenBank/DDBJ databases">
        <title>Nocardioides silvaticus genome.</title>
        <authorList>
            <person name="Li C."/>
            <person name="Wang G."/>
        </authorList>
    </citation>
    <scope>NUCLEOTIDE SEQUENCE [LARGE SCALE GENOMIC DNA]</scope>
    <source>
        <strain evidence="1 2">CCTCC AB 2018079</strain>
    </source>
</reference>
<evidence type="ECO:0000313" key="1">
    <source>
        <dbReference type="EMBL" id="PWN01985.1"/>
    </source>
</evidence>
<keyword evidence="2" id="KW-1185">Reference proteome</keyword>
<organism evidence="1 2">
    <name type="scientific">Nocardioides silvaticus</name>
    <dbReference type="NCBI Taxonomy" id="2201891"/>
    <lineage>
        <taxon>Bacteria</taxon>
        <taxon>Bacillati</taxon>
        <taxon>Actinomycetota</taxon>
        <taxon>Actinomycetes</taxon>
        <taxon>Propionibacteriales</taxon>
        <taxon>Nocardioidaceae</taxon>
        <taxon>Nocardioides</taxon>
    </lineage>
</organism>
<dbReference type="EMBL" id="QGDD01000007">
    <property type="protein sequence ID" value="PWN01985.1"/>
    <property type="molecule type" value="Genomic_DNA"/>
</dbReference>
<accession>A0A316TFR4</accession>
<comment type="caution">
    <text evidence="1">The sequence shown here is derived from an EMBL/GenBank/DDBJ whole genome shotgun (WGS) entry which is preliminary data.</text>
</comment>
<dbReference type="InterPro" id="IPR023393">
    <property type="entry name" value="START-like_dom_sf"/>
</dbReference>
<dbReference type="SUPFAM" id="SSF55961">
    <property type="entry name" value="Bet v1-like"/>
    <property type="match status" value="1"/>
</dbReference>
<dbReference type="InterPro" id="IPR019587">
    <property type="entry name" value="Polyketide_cyclase/dehydratase"/>
</dbReference>
<protein>
    <recommendedName>
        <fullName evidence="3">SRPBCC domain-containing protein</fullName>
    </recommendedName>
</protein>